<gene>
    <name evidence="1" type="ORF">CQ14_17140</name>
</gene>
<evidence type="ECO:0000313" key="1">
    <source>
        <dbReference type="EMBL" id="KRR19542.1"/>
    </source>
</evidence>
<comment type="caution">
    <text evidence="1">The sequence shown here is derived from an EMBL/GenBank/DDBJ whole genome shotgun (WGS) entry which is preliminary data.</text>
</comment>
<dbReference type="AlphaFoldDB" id="A0A0R3MR29"/>
<proteinExistence type="predicted"/>
<protein>
    <submittedName>
        <fullName evidence="1">Uncharacterized protein</fullName>
    </submittedName>
</protein>
<reference evidence="1 2" key="1">
    <citation type="submission" date="2014-03" db="EMBL/GenBank/DDBJ databases">
        <title>Bradyrhizobium valentinum sp. nov., isolated from effective nodules of Lupinus mariae-josephae, a lupine endemic of basic-lime soils in Eastern Spain.</title>
        <authorList>
            <person name="Duran D."/>
            <person name="Rey L."/>
            <person name="Navarro A."/>
            <person name="Busquets A."/>
            <person name="Imperial J."/>
            <person name="Ruiz-Argueso T."/>
        </authorList>
    </citation>
    <scope>NUCLEOTIDE SEQUENCE [LARGE SCALE GENOMIC DNA]</scope>
    <source>
        <strain evidence="1 2">CCBAU 23086</strain>
    </source>
</reference>
<dbReference type="Proteomes" id="UP000051660">
    <property type="component" value="Unassembled WGS sequence"/>
</dbReference>
<dbReference type="EMBL" id="LLYB01000094">
    <property type="protein sequence ID" value="KRR19542.1"/>
    <property type="molecule type" value="Genomic_DNA"/>
</dbReference>
<accession>A0A0R3MR29</accession>
<organism evidence="1 2">
    <name type="scientific">Bradyrhizobium lablabi</name>
    <dbReference type="NCBI Taxonomy" id="722472"/>
    <lineage>
        <taxon>Bacteria</taxon>
        <taxon>Pseudomonadati</taxon>
        <taxon>Pseudomonadota</taxon>
        <taxon>Alphaproteobacteria</taxon>
        <taxon>Hyphomicrobiales</taxon>
        <taxon>Nitrobacteraceae</taxon>
        <taxon>Bradyrhizobium</taxon>
    </lineage>
</organism>
<name>A0A0R3MR29_9BRAD</name>
<sequence>MPQQTNCRMHHFQLVAARMARATAANKLFFQGDFREDRARERKQAAPVSREAAGECCICFDLRFDVYFHLVV</sequence>
<evidence type="ECO:0000313" key="2">
    <source>
        <dbReference type="Proteomes" id="UP000051660"/>
    </source>
</evidence>